<evidence type="ECO:0000313" key="1">
    <source>
        <dbReference type="EMBL" id="GAA3564014.1"/>
    </source>
</evidence>
<comment type="caution">
    <text evidence="1">The sequence shown here is derived from an EMBL/GenBank/DDBJ whole genome shotgun (WGS) entry which is preliminary data.</text>
</comment>
<dbReference type="Pfam" id="PF09365">
    <property type="entry name" value="DUF2461"/>
    <property type="match status" value="1"/>
</dbReference>
<gene>
    <name evidence="1" type="ORF">GCM10022419_050910</name>
</gene>
<organism evidence="1 2">
    <name type="scientific">Nonomuraea rosea</name>
    <dbReference type="NCBI Taxonomy" id="638574"/>
    <lineage>
        <taxon>Bacteria</taxon>
        <taxon>Bacillati</taxon>
        <taxon>Actinomycetota</taxon>
        <taxon>Actinomycetes</taxon>
        <taxon>Streptosporangiales</taxon>
        <taxon>Streptosporangiaceae</taxon>
        <taxon>Nonomuraea</taxon>
    </lineage>
</organism>
<name>A0ABP6XG03_9ACTN</name>
<evidence type="ECO:0000313" key="2">
    <source>
        <dbReference type="Proteomes" id="UP001500630"/>
    </source>
</evidence>
<dbReference type="PANTHER" id="PTHR36452:SF1">
    <property type="entry name" value="DUF2461 DOMAIN-CONTAINING PROTEIN"/>
    <property type="match status" value="1"/>
</dbReference>
<dbReference type="PANTHER" id="PTHR36452">
    <property type="entry name" value="CHROMOSOME 12, WHOLE GENOME SHOTGUN SEQUENCE"/>
    <property type="match status" value="1"/>
</dbReference>
<dbReference type="InterPro" id="IPR012808">
    <property type="entry name" value="CHP02453"/>
</dbReference>
<protein>
    <submittedName>
        <fullName evidence="1">DUF2461 domain-containing protein</fullName>
    </submittedName>
</protein>
<dbReference type="Proteomes" id="UP001500630">
    <property type="component" value="Unassembled WGS sequence"/>
</dbReference>
<proteinExistence type="predicted"/>
<keyword evidence="2" id="KW-1185">Reference proteome</keyword>
<accession>A0ABP6XG03</accession>
<dbReference type="PIRSF" id="PIRSF028451">
    <property type="entry name" value="UCP028451"/>
    <property type="match status" value="1"/>
</dbReference>
<reference evidence="2" key="1">
    <citation type="journal article" date="2019" name="Int. J. Syst. Evol. Microbiol.">
        <title>The Global Catalogue of Microorganisms (GCM) 10K type strain sequencing project: providing services to taxonomists for standard genome sequencing and annotation.</title>
        <authorList>
            <consortium name="The Broad Institute Genomics Platform"/>
            <consortium name="The Broad Institute Genome Sequencing Center for Infectious Disease"/>
            <person name="Wu L."/>
            <person name="Ma J."/>
        </authorList>
    </citation>
    <scope>NUCLEOTIDE SEQUENCE [LARGE SCALE GENOMIC DNA]</scope>
    <source>
        <strain evidence="2">JCM 17326</strain>
    </source>
</reference>
<sequence length="235" mass="26283">MTAGLAARRMSVPRGTLVDMGFTGIPDDAFRYYEGLEADNSKTYFTRHKQLYEEAVRGPMLALTDELAAEFGAAQLFRPYRDVRFSKDKTPYKTHQGAFIDLQPGIGLYVEISAAGLFTAGGIYTQASDQVARFRAAVDEDLTGKALESVTDALTAAGYALHGDRLKTKPRGFTEDHPRIELLRHKSLYAGVRFEPEQWVHTAAVRERVAETWRAFGPLVEWLCAHVRGSELPRR</sequence>
<dbReference type="NCBIfam" id="TIGR02453">
    <property type="entry name" value="TIGR02453 family protein"/>
    <property type="match status" value="1"/>
</dbReference>
<dbReference type="EMBL" id="BAABDQ010000011">
    <property type="protein sequence ID" value="GAA3564014.1"/>
    <property type="molecule type" value="Genomic_DNA"/>
</dbReference>
<dbReference type="InterPro" id="IPR015996">
    <property type="entry name" value="UCP028451"/>
</dbReference>